<name>A0A8X6I2U8_9ARAC</name>
<comment type="caution">
    <text evidence="1">The sequence shown here is derived from an EMBL/GenBank/DDBJ whole genome shotgun (WGS) entry which is preliminary data.</text>
</comment>
<dbReference type="Gene3D" id="3.30.420.10">
    <property type="entry name" value="Ribonuclease H-like superfamily/Ribonuclease H"/>
    <property type="match status" value="1"/>
</dbReference>
<dbReference type="Proteomes" id="UP000886998">
    <property type="component" value="Unassembled WGS sequence"/>
</dbReference>
<accession>A0A8X6I2U8</accession>
<keyword evidence="2" id="KW-1185">Reference proteome</keyword>
<dbReference type="OrthoDB" id="4843387at2759"/>
<sequence>MRGGVNLSLANNSPIKTLLLKTDHSQNESSFKILADKSTSVRCRLRETSHADCIVARVRHSVKVMVWFVISFKRVERLHIVQGIMMRNQYSEVL</sequence>
<evidence type="ECO:0000313" key="1">
    <source>
        <dbReference type="EMBL" id="GFS28604.1"/>
    </source>
</evidence>
<proteinExistence type="predicted"/>
<protein>
    <submittedName>
        <fullName evidence="1">Uncharacterized protein</fullName>
    </submittedName>
</protein>
<organism evidence="1 2">
    <name type="scientific">Trichonephila inaurata madagascariensis</name>
    <dbReference type="NCBI Taxonomy" id="2747483"/>
    <lineage>
        <taxon>Eukaryota</taxon>
        <taxon>Metazoa</taxon>
        <taxon>Ecdysozoa</taxon>
        <taxon>Arthropoda</taxon>
        <taxon>Chelicerata</taxon>
        <taxon>Arachnida</taxon>
        <taxon>Araneae</taxon>
        <taxon>Araneomorphae</taxon>
        <taxon>Entelegynae</taxon>
        <taxon>Araneoidea</taxon>
        <taxon>Nephilidae</taxon>
        <taxon>Trichonephila</taxon>
        <taxon>Trichonephila inaurata</taxon>
    </lineage>
</organism>
<dbReference type="InterPro" id="IPR036397">
    <property type="entry name" value="RNaseH_sf"/>
</dbReference>
<dbReference type="EMBL" id="BMAV01023910">
    <property type="protein sequence ID" value="GFS28604.1"/>
    <property type="molecule type" value="Genomic_DNA"/>
</dbReference>
<dbReference type="GO" id="GO:0003676">
    <property type="term" value="F:nucleic acid binding"/>
    <property type="evidence" value="ECO:0007669"/>
    <property type="project" value="InterPro"/>
</dbReference>
<gene>
    <name evidence="1" type="ORF">TNIN_254121</name>
</gene>
<evidence type="ECO:0000313" key="2">
    <source>
        <dbReference type="Proteomes" id="UP000886998"/>
    </source>
</evidence>
<dbReference type="AlphaFoldDB" id="A0A8X6I2U8"/>
<reference evidence="1" key="1">
    <citation type="submission" date="2020-08" db="EMBL/GenBank/DDBJ databases">
        <title>Multicomponent nature underlies the extraordinary mechanical properties of spider dragline silk.</title>
        <authorList>
            <person name="Kono N."/>
            <person name="Nakamura H."/>
            <person name="Mori M."/>
            <person name="Yoshida Y."/>
            <person name="Ohtoshi R."/>
            <person name="Malay A.D."/>
            <person name="Moran D.A.P."/>
            <person name="Tomita M."/>
            <person name="Numata K."/>
            <person name="Arakawa K."/>
        </authorList>
    </citation>
    <scope>NUCLEOTIDE SEQUENCE</scope>
</reference>